<dbReference type="AlphaFoldDB" id="A0A242BYL6"/>
<dbReference type="STRING" id="1834181.A5880_003152"/>
<dbReference type="EMBL" id="NGLE02000002">
    <property type="protein sequence ID" value="MEI5995642.1"/>
    <property type="molecule type" value="Genomic_DNA"/>
</dbReference>
<organism evidence="2">
    <name type="scientific">Candidatus Enterococcus mansonii</name>
    <dbReference type="NCBI Taxonomy" id="1834181"/>
    <lineage>
        <taxon>Bacteria</taxon>
        <taxon>Bacillati</taxon>
        <taxon>Bacillota</taxon>
        <taxon>Bacilli</taxon>
        <taxon>Lactobacillales</taxon>
        <taxon>Enterococcaceae</taxon>
        <taxon>Enterococcus</taxon>
    </lineage>
</organism>
<comment type="caution">
    <text evidence="2">The sequence shown here is derived from an EMBL/GenBank/DDBJ whole genome shotgun (WGS) entry which is preliminary data.</text>
</comment>
<gene>
    <name evidence="2" type="ORF">A5880_003152</name>
    <name evidence="1" type="ORF">A5880_003233</name>
</gene>
<evidence type="ECO:0000313" key="1">
    <source>
        <dbReference type="EMBL" id="MEI5995642.1"/>
    </source>
</evidence>
<name>A0A242BYL6_9ENTE</name>
<keyword evidence="3" id="KW-1185">Reference proteome</keyword>
<sequence>MNIFYCEARLSTIKKKSDAAEILILLRDQESSIRYFAKGSTTKIEPCKNKGRMNSFDYTLITSSNPLLNVTVVLSESEAIDQLWKDRKYYNMKSRD</sequence>
<dbReference type="RefSeq" id="WP_086331992.1">
    <property type="nucleotide sequence ID" value="NZ_NGLE02000002.1"/>
</dbReference>
<accession>A0A242BYL6</accession>
<evidence type="ECO:0000313" key="3">
    <source>
        <dbReference type="Proteomes" id="UP000195139"/>
    </source>
</evidence>
<dbReference type="EMBL" id="NGLE01000005">
    <property type="protein sequence ID" value="OTO03041.1"/>
    <property type="molecule type" value="Genomic_DNA"/>
</dbReference>
<proteinExistence type="predicted"/>
<dbReference type="Proteomes" id="UP000195139">
    <property type="component" value="Unassembled WGS sequence"/>
</dbReference>
<reference evidence="1 3" key="2">
    <citation type="submission" date="2018-07" db="EMBL/GenBank/DDBJ databases">
        <title>The Genome Sequence of Enterococcus sp. DIV0659b.</title>
        <authorList>
            <consortium name="The Broad Institute Genomics Platform"/>
            <consortium name="The Broad Institute Genomic Center for Infectious Diseases"/>
            <person name="Earl A."/>
            <person name="Manson A."/>
            <person name="Schwartman J."/>
            <person name="Gilmore M."/>
            <person name="Abouelleil A."/>
            <person name="Cao P."/>
            <person name="Chapman S."/>
            <person name="Cusick C."/>
            <person name="Shea T."/>
            <person name="Young S."/>
            <person name="Neafsey D."/>
            <person name="Nusbaum C."/>
            <person name="Birren B."/>
        </authorList>
    </citation>
    <scope>NUCLEOTIDE SEQUENCE [LARGE SCALE GENOMIC DNA]</scope>
    <source>
        <strain evidence="1 3">4G2_DIV0659</strain>
    </source>
</reference>
<protein>
    <submittedName>
        <fullName evidence="2">Uncharacterized protein</fullName>
    </submittedName>
</protein>
<evidence type="ECO:0000313" key="2">
    <source>
        <dbReference type="EMBL" id="OTO03041.1"/>
    </source>
</evidence>
<reference evidence="2" key="1">
    <citation type="submission" date="2017-05" db="EMBL/GenBank/DDBJ databases">
        <title>The Genome Sequence of Enterococcus sp. 4G2_DIV0659.</title>
        <authorList>
            <consortium name="The Broad Institute Genomics Platform"/>
            <consortium name="The Broad Institute Genomic Center for Infectious Diseases"/>
            <person name="Earl A."/>
            <person name="Manson A."/>
            <person name="Schwartman J."/>
            <person name="Gilmore M."/>
            <person name="Abouelleil A."/>
            <person name="Cao P."/>
            <person name="Chapman S."/>
            <person name="Cusick C."/>
            <person name="Shea T."/>
            <person name="Young S."/>
            <person name="Neafsey D."/>
            <person name="Nusbaum C."/>
            <person name="Birren B."/>
        </authorList>
    </citation>
    <scope>NUCLEOTIDE SEQUENCE [LARGE SCALE GENOMIC DNA]</scope>
    <source>
        <strain evidence="2">4G2_DIV0659</strain>
    </source>
</reference>